<dbReference type="InterPro" id="IPR050300">
    <property type="entry name" value="GDXG_lipolytic_enzyme"/>
</dbReference>
<comment type="caution">
    <text evidence="6">The sequence shown here is derived from an EMBL/GenBank/DDBJ whole genome shotgun (WGS) entry which is preliminary data.</text>
</comment>
<dbReference type="InterPro" id="IPR002168">
    <property type="entry name" value="Lipase_GDXG_HIS_AS"/>
</dbReference>
<dbReference type="RefSeq" id="WP_318600667.1">
    <property type="nucleotide sequence ID" value="NZ_JAWSTH010000125.1"/>
</dbReference>
<reference evidence="7" key="1">
    <citation type="submission" date="2023-07" db="EMBL/GenBank/DDBJ databases">
        <title>Conexibacter stalactiti sp. nov., isolated from stalactites in a lava cave and emended description of the genus Conexibacter.</title>
        <authorList>
            <person name="Lee S.D."/>
        </authorList>
    </citation>
    <scope>NUCLEOTIDE SEQUENCE [LARGE SCALE GENOMIC DNA]</scope>
    <source>
        <strain evidence="7">KCTC 39840</strain>
    </source>
</reference>
<dbReference type="EMBL" id="JAWSTH010000125">
    <property type="protein sequence ID" value="MDW5598190.1"/>
    <property type="molecule type" value="Genomic_DNA"/>
</dbReference>
<evidence type="ECO:0000256" key="3">
    <source>
        <dbReference type="PROSITE-ProRule" id="PRU10038"/>
    </source>
</evidence>
<feature type="active site" evidence="3">
    <location>
        <position position="218"/>
    </location>
</feature>
<evidence type="ECO:0000256" key="1">
    <source>
        <dbReference type="ARBA" id="ARBA00010515"/>
    </source>
</evidence>
<dbReference type="PANTHER" id="PTHR48081">
    <property type="entry name" value="AB HYDROLASE SUPERFAMILY PROTEIN C4A8.06C"/>
    <property type="match status" value="1"/>
</dbReference>
<dbReference type="Proteomes" id="UP001284601">
    <property type="component" value="Unassembled WGS sequence"/>
</dbReference>
<comment type="similarity">
    <text evidence="1">Belongs to the 'GDXG' lipolytic enzyme family.</text>
</comment>
<evidence type="ECO:0000256" key="4">
    <source>
        <dbReference type="SAM" id="MobiDB-lite"/>
    </source>
</evidence>
<dbReference type="Gene3D" id="3.40.50.1820">
    <property type="entry name" value="alpha/beta hydrolase"/>
    <property type="match status" value="1"/>
</dbReference>
<sequence>MEQQTPLSEQFHGPASQQTRALERTLRRTWIPLARTWRLTPRGIRLLKRVTDPTDRVPVLRGTRVEPARIGGRPAEWVLAPRALTQLGLAPAAPTGAAAPAGANSPASAIAPASRVATPPAVTPPAQAVTPPTAGPVPTDAPIVLYLHGGGFVFGSPRTHRNLVSRISHVTGIAALALDYRLPPEATLPAPTEDALAAYRELLAAGRDPRRIVVAGDSAGGNLALSLALHAAEAGLPRPAALVLLSPWADLSLSHDSFTRNGLLDPFIPPAALRRFARVATGATPSARGTGRRAAPAPALDP</sequence>
<dbReference type="GO" id="GO:0016787">
    <property type="term" value="F:hydrolase activity"/>
    <property type="evidence" value="ECO:0007669"/>
    <property type="project" value="UniProtKB-KW"/>
</dbReference>
<dbReference type="PANTHER" id="PTHR48081:SF8">
    <property type="entry name" value="ALPHA_BETA HYDROLASE FOLD-3 DOMAIN-CONTAINING PROTEIN-RELATED"/>
    <property type="match status" value="1"/>
</dbReference>
<dbReference type="Pfam" id="PF07859">
    <property type="entry name" value="Abhydrolase_3"/>
    <property type="match status" value="1"/>
</dbReference>
<feature type="region of interest" description="Disordered" evidence="4">
    <location>
        <begin position="283"/>
        <end position="302"/>
    </location>
</feature>
<evidence type="ECO:0000313" key="6">
    <source>
        <dbReference type="EMBL" id="MDW5598190.1"/>
    </source>
</evidence>
<name>A0ABU4I099_9ACTN</name>
<evidence type="ECO:0000256" key="2">
    <source>
        <dbReference type="ARBA" id="ARBA00022801"/>
    </source>
</evidence>
<dbReference type="InterPro" id="IPR013094">
    <property type="entry name" value="AB_hydrolase_3"/>
</dbReference>
<dbReference type="PROSITE" id="PS01174">
    <property type="entry name" value="LIPASE_GDXG_SER"/>
    <property type="match status" value="1"/>
</dbReference>
<feature type="domain" description="Alpha/beta hydrolase fold-3" evidence="5">
    <location>
        <begin position="144"/>
        <end position="282"/>
    </location>
</feature>
<protein>
    <submittedName>
        <fullName evidence="6">Alpha/beta hydrolase fold domain-containing protein</fullName>
    </submittedName>
</protein>
<organism evidence="6 7">
    <name type="scientific">Conexibacter stalactiti</name>
    <dbReference type="NCBI Taxonomy" id="1940611"/>
    <lineage>
        <taxon>Bacteria</taxon>
        <taxon>Bacillati</taxon>
        <taxon>Actinomycetota</taxon>
        <taxon>Thermoleophilia</taxon>
        <taxon>Solirubrobacterales</taxon>
        <taxon>Conexibacteraceae</taxon>
        <taxon>Conexibacter</taxon>
    </lineage>
</organism>
<evidence type="ECO:0000259" key="5">
    <source>
        <dbReference type="Pfam" id="PF07859"/>
    </source>
</evidence>
<accession>A0ABU4I099</accession>
<dbReference type="InterPro" id="IPR029058">
    <property type="entry name" value="AB_hydrolase_fold"/>
</dbReference>
<dbReference type="PROSITE" id="PS01173">
    <property type="entry name" value="LIPASE_GDXG_HIS"/>
    <property type="match status" value="1"/>
</dbReference>
<keyword evidence="2 6" id="KW-0378">Hydrolase</keyword>
<keyword evidence="7" id="KW-1185">Reference proteome</keyword>
<proteinExistence type="inferred from homology"/>
<dbReference type="SUPFAM" id="SSF53474">
    <property type="entry name" value="alpha/beta-Hydrolases"/>
    <property type="match status" value="1"/>
</dbReference>
<evidence type="ECO:0000313" key="7">
    <source>
        <dbReference type="Proteomes" id="UP001284601"/>
    </source>
</evidence>
<gene>
    <name evidence="6" type="ORF">R7226_27785</name>
</gene>
<dbReference type="InterPro" id="IPR033140">
    <property type="entry name" value="Lipase_GDXG_put_SER_AS"/>
</dbReference>
<feature type="non-terminal residue" evidence="6">
    <location>
        <position position="302"/>
    </location>
</feature>
<feature type="region of interest" description="Disordered" evidence="4">
    <location>
        <begin position="93"/>
        <end position="135"/>
    </location>
</feature>